<evidence type="ECO:0000313" key="1">
    <source>
        <dbReference type="EMBL" id="GGL37342.1"/>
    </source>
</evidence>
<gene>
    <name evidence="1" type="ORF">GCM10009037_21100</name>
</gene>
<reference evidence="1 2" key="1">
    <citation type="journal article" date="2019" name="Int. J. Syst. Evol. Microbiol.">
        <title>The Global Catalogue of Microorganisms (GCM) 10K type strain sequencing project: providing services to taxonomists for standard genome sequencing and annotation.</title>
        <authorList>
            <consortium name="The Broad Institute Genomics Platform"/>
            <consortium name="The Broad Institute Genome Sequencing Center for Infectious Disease"/>
            <person name="Wu L."/>
            <person name="Ma J."/>
        </authorList>
    </citation>
    <scope>NUCLEOTIDE SEQUENCE [LARGE SCALE GENOMIC DNA]</scope>
    <source>
        <strain evidence="1 2">JCM 19585</strain>
    </source>
</reference>
<dbReference type="InterPro" id="IPR036163">
    <property type="entry name" value="HMA_dom_sf"/>
</dbReference>
<name>A0A830F3M8_9EURY</name>
<sequence>MRDRLASRLLRPDALRVGMSYTPSRDDAAYERFELSVAGLEAAEESRVAQRVKRAPGVREVRPDAAAGAVTLVAEGEVAVGDAEWILETAGYPVE</sequence>
<protein>
    <recommendedName>
        <fullName evidence="3">Copper chaperone CopZ</fullName>
    </recommendedName>
</protein>
<comment type="caution">
    <text evidence="1">The sequence shown here is derived from an EMBL/GenBank/DDBJ whole genome shotgun (WGS) entry which is preliminary data.</text>
</comment>
<dbReference type="EMBL" id="BMPF01000003">
    <property type="protein sequence ID" value="GGL37342.1"/>
    <property type="molecule type" value="Genomic_DNA"/>
</dbReference>
<evidence type="ECO:0000313" key="2">
    <source>
        <dbReference type="Proteomes" id="UP000628840"/>
    </source>
</evidence>
<keyword evidence="2" id="KW-1185">Reference proteome</keyword>
<evidence type="ECO:0008006" key="3">
    <source>
        <dbReference type="Google" id="ProtNLM"/>
    </source>
</evidence>
<proteinExistence type="predicted"/>
<dbReference type="GO" id="GO:0046872">
    <property type="term" value="F:metal ion binding"/>
    <property type="evidence" value="ECO:0007669"/>
    <property type="project" value="InterPro"/>
</dbReference>
<organism evidence="1 2">
    <name type="scientific">Halarchaeum grantii</name>
    <dbReference type="NCBI Taxonomy" id="1193105"/>
    <lineage>
        <taxon>Archaea</taxon>
        <taxon>Methanobacteriati</taxon>
        <taxon>Methanobacteriota</taxon>
        <taxon>Stenosarchaea group</taxon>
        <taxon>Halobacteria</taxon>
        <taxon>Halobacteriales</taxon>
        <taxon>Halobacteriaceae</taxon>
    </lineage>
</organism>
<dbReference type="SUPFAM" id="SSF55008">
    <property type="entry name" value="HMA, heavy metal-associated domain"/>
    <property type="match status" value="1"/>
</dbReference>
<accession>A0A830F3M8</accession>
<dbReference type="Proteomes" id="UP000628840">
    <property type="component" value="Unassembled WGS sequence"/>
</dbReference>
<dbReference type="AlphaFoldDB" id="A0A830F3M8"/>